<keyword evidence="4" id="KW-0808">Transferase</keyword>
<dbReference type="Gene3D" id="3.40.640.10">
    <property type="entry name" value="Type I PLP-dependent aspartate aminotransferase-like (Major domain)"/>
    <property type="match status" value="1"/>
</dbReference>
<evidence type="ECO:0000256" key="3">
    <source>
        <dbReference type="ARBA" id="ARBA00044507"/>
    </source>
</evidence>
<comment type="cofactor">
    <cofactor evidence="1">
        <name>pyridoxal 5'-phosphate</name>
        <dbReference type="ChEBI" id="CHEBI:597326"/>
    </cofactor>
</comment>
<keyword evidence="2" id="KW-0663">Pyridoxal phosphate</keyword>
<evidence type="ECO:0000256" key="1">
    <source>
        <dbReference type="ARBA" id="ARBA00001933"/>
    </source>
</evidence>
<keyword evidence="4" id="KW-0032">Aminotransferase</keyword>
<protein>
    <submittedName>
        <fullName evidence="4">Aminotransferase class V-fold PLP-dependent enzyme</fullName>
    </submittedName>
</protein>
<name>A0ABV1L0K5_9BACL</name>
<dbReference type="RefSeq" id="WP_232188680.1">
    <property type="nucleotide sequence ID" value="NZ_JAIOAP010000016.1"/>
</dbReference>
<keyword evidence="5" id="KW-1185">Reference proteome</keyword>
<comment type="similarity">
    <text evidence="3">Belongs to the SelA family.</text>
</comment>
<proteinExistence type="inferred from homology"/>
<organism evidence="4 5">
    <name type="scientific">Cohnella silvisoli</name>
    <dbReference type="NCBI Taxonomy" id="2873699"/>
    <lineage>
        <taxon>Bacteria</taxon>
        <taxon>Bacillati</taxon>
        <taxon>Bacillota</taxon>
        <taxon>Bacilli</taxon>
        <taxon>Bacillales</taxon>
        <taxon>Paenibacillaceae</taxon>
        <taxon>Cohnella</taxon>
    </lineage>
</organism>
<dbReference type="InterPro" id="IPR018319">
    <property type="entry name" value="SelA-like"/>
</dbReference>
<accession>A0ABV1L0K5</accession>
<dbReference type="PANTHER" id="PTHR32328:SF0">
    <property type="entry name" value="L-SERYL-TRNA(SEC) SELENIUM TRANSFERASE"/>
    <property type="match status" value="1"/>
</dbReference>
<reference evidence="4 5" key="1">
    <citation type="journal article" date="2023" name="Genome Announc.">
        <title>Pan-Genome Analyses of the Genus Cohnella and Proposal of the Novel Species Cohnella silvisoli sp. nov., Isolated from Forest Soil.</title>
        <authorList>
            <person name="Wang C."/>
            <person name="Mao L."/>
            <person name="Bao G."/>
            <person name="Zhu H."/>
        </authorList>
    </citation>
    <scope>NUCLEOTIDE SEQUENCE [LARGE SCALE GENOMIC DNA]</scope>
    <source>
        <strain evidence="4 5">NL03-T5-1</strain>
    </source>
</reference>
<dbReference type="EMBL" id="JASKHM010000017">
    <property type="protein sequence ID" value="MEQ4485781.1"/>
    <property type="molecule type" value="Genomic_DNA"/>
</dbReference>
<gene>
    <name evidence="4" type="ORF">QJS35_25710</name>
</gene>
<dbReference type="Pfam" id="PF03841">
    <property type="entry name" value="SelA"/>
    <property type="match status" value="1"/>
</dbReference>
<sequence>MKLYEALGMKTIINGLGTVTAIGGSKMHPEVLSAMNEAAGAFVDMGIFHARAGDRIAELLGGEAACITSGAAAGLAIAAAACMTRGDIGKTLQLPDTTGMPNEILLLKCHRILYDQALLLSGAKLREIGVTSSAKLEQIEAAISEKTAMFFYAAEAERMRGSIALPEIVQVLTKYSIPIVVDAAAELPPKSNVTKYLEQGADLVIFSGGKELRGPQSSGIILGSKQLIEYCKANNYPNYSIGRSMKLDKETIAGITKAVELFVAKDYIKIMERWERMVSQMITAFSHISGTTVRRGFPVEPGVQPVEIPRVYMKSVNVSAKYLQDQLKSLTPSIYVDVQGEEIVINPQCLEDDEVSIVIEAIRNLFVGRL</sequence>
<evidence type="ECO:0000313" key="4">
    <source>
        <dbReference type="EMBL" id="MEQ4485781.1"/>
    </source>
</evidence>
<dbReference type="Proteomes" id="UP001493487">
    <property type="component" value="Unassembled WGS sequence"/>
</dbReference>
<dbReference type="InterPro" id="IPR015421">
    <property type="entry name" value="PyrdxlP-dep_Trfase_major"/>
</dbReference>
<comment type="caution">
    <text evidence="4">The sequence shown here is derived from an EMBL/GenBank/DDBJ whole genome shotgun (WGS) entry which is preliminary data.</text>
</comment>
<dbReference type="PANTHER" id="PTHR32328">
    <property type="entry name" value="L-SERYL-TRNA(SEC) SELENIUM TRANSFERASE"/>
    <property type="match status" value="1"/>
</dbReference>
<evidence type="ECO:0000313" key="5">
    <source>
        <dbReference type="Proteomes" id="UP001493487"/>
    </source>
</evidence>
<dbReference type="GO" id="GO:0008483">
    <property type="term" value="F:transaminase activity"/>
    <property type="evidence" value="ECO:0007669"/>
    <property type="project" value="UniProtKB-KW"/>
</dbReference>
<evidence type="ECO:0000256" key="2">
    <source>
        <dbReference type="ARBA" id="ARBA00022898"/>
    </source>
</evidence>
<dbReference type="SUPFAM" id="SSF53383">
    <property type="entry name" value="PLP-dependent transferases"/>
    <property type="match status" value="1"/>
</dbReference>
<dbReference type="InterPro" id="IPR015424">
    <property type="entry name" value="PyrdxlP-dep_Trfase"/>
</dbReference>